<organism evidence="1 2">
    <name type="scientific">Araneus ventricosus</name>
    <name type="common">Orbweaver spider</name>
    <name type="synonym">Epeira ventricosa</name>
    <dbReference type="NCBI Taxonomy" id="182803"/>
    <lineage>
        <taxon>Eukaryota</taxon>
        <taxon>Metazoa</taxon>
        <taxon>Ecdysozoa</taxon>
        <taxon>Arthropoda</taxon>
        <taxon>Chelicerata</taxon>
        <taxon>Arachnida</taxon>
        <taxon>Araneae</taxon>
        <taxon>Araneomorphae</taxon>
        <taxon>Entelegynae</taxon>
        <taxon>Araneoidea</taxon>
        <taxon>Araneidae</taxon>
        <taxon>Araneus</taxon>
    </lineage>
</organism>
<proteinExistence type="predicted"/>
<evidence type="ECO:0000313" key="2">
    <source>
        <dbReference type="Proteomes" id="UP000499080"/>
    </source>
</evidence>
<name>A0A4Y2LB51_ARAVE</name>
<accession>A0A4Y2LB51</accession>
<gene>
    <name evidence="1" type="ORF">AVEN_34_1</name>
</gene>
<feature type="non-terminal residue" evidence="1">
    <location>
        <position position="1"/>
    </location>
</feature>
<dbReference type="EMBL" id="BGPR01118107">
    <property type="protein sequence ID" value="GBN11885.1"/>
    <property type="molecule type" value="Genomic_DNA"/>
</dbReference>
<dbReference type="AlphaFoldDB" id="A0A4Y2LB51"/>
<sequence length="81" mass="9174">CLTPLSESVPASVFSERLTLQFSDSLTLFQKGSDISRVSWHCQSGRMFWEQSWYCQSVLPLLESQALLSEKSPTTFESPAR</sequence>
<evidence type="ECO:0000313" key="1">
    <source>
        <dbReference type="EMBL" id="GBN11885.1"/>
    </source>
</evidence>
<comment type="caution">
    <text evidence="1">The sequence shown here is derived from an EMBL/GenBank/DDBJ whole genome shotgun (WGS) entry which is preliminary data.</text>
</comment>
<keyword evidence="2" id="KW-1185">Reference proteome</keyword>
<protein>
    <submittedName>
        <fullName evidence="1">Uncharacterized protein</fullName>
    </submittedName>
</protein>
<dbReference type="Proteomes" id="UP000499080">
    <property type="component" value="Unassembled WGS sequence"/>
</dbReference>
<reference evidence="1 2" key="1">
    <citation type="journal article" date="2019" name="Sci. Rep.">
        <title>Orb-weaving spider Araneus ventricosus genome elucidates the spidroin gene catalogue.</title>
        <authorList>
            <person name="Kono N."/>
            <person name="Nakamura H."/>
            <person name="Ohtoshi R."/>
            <person name="Moran D.A.P."/>
            <person name="Shinohara A."/>
            <person name="Yoshida Y."/>
            <person name="Fujiwara M."/>
            <person name="Mori M."/>
            <person name="Tomita M."/>
            <person name="Arakawa K."/>
        </authorList>
    </citation>
    <scope>NUCLEOTIDE SEQUENCE [LARGE SCALE GENOMIC DNA]</scope>
</reference>